<evidence type="ECO:0000313" key="2">
    <source>
        <dbReference type="EMBL" id="PWA39900.1"/>
    </source>
</evidence>
<gene>
    <name evidence="2" type="ORF">CTI12_AA567660</name>
</gene>
<accession>A0A2U1KT15</accession>
<proteinExistence type="predicted"/>
<feature type="compositionally biased region" description="Acidic residues" evidence="1">
    <location>
        <begin position="107"/>
        <end position="117"/>
    </location>
</feature>
<sequence length="540" mass="59526">MVVDLSADDVDVTGPRKRRRLMKNGDFVNKKNLDVTSSDELSIEALSQNKIVNTDIEDIANEVLILPERANKKQRTSSSSLFSLSDEDTNDDLDDIIEDNAIHISDTVEEGTEEEDGIGLSDLESNSHESTDGSDDGSESNSHESTDGSDDGSDLRDFIDNKDAPSNDTDDENDDNDITTTMEILHLNVQNVMLCYGNLKREQETLIPITNLTVYDVARVNKSSNSSAPSSSKNPVDRNIINQVKDVLDESSDLVKTFRRARDRYTEDSEQNIRIRLIAKRGKDGRQYTLPTANEVAGLIIPQFHGFASANGESPMFPIMYPMLVPGLFPPQQGQEQTDHGAGLYAVPTYPNSFMGPIAGYPSNALIPFTYNVPTGYFLVQPRWFKKKACPAHLFCFSHLSVSHKPHCLYSCLSCSTGLIIMNPFAMCFRYQTGALAPLIRWLSQGMQRAATPPQQPRPAVRADNIPAAARQENENAPLADGVGGAENENRAAGDANEPQNGQENGAINGNNRWWGIVKEIQLIVFGFITSLLPGFHNID</sequence>
<evidence type="ECO:0000313" key="3">
    <source>
        <dbReference type="Proteomes" id="UP000245207"/>
    </source>
</evidence>
<reference evidence="2 3" key="1">
    <citation type="journal article" date="2018" name="Mol. Plant">
        <title>The genome of Artemisia annua provides insight into the evolution of Asteraceae family and artemisinin biosynthesis.</title>
        <authorList>
            <person name="Shen Q."/>
            <person name="Zhang L."/>
            <person name="Liao Z."/>
            <person name="Wang S."/>
            <person name="Yan T."/>
            <person name="Shi P."/>
            <person name="Liu M."/>
            <person name="Fu X."/>
            <person name="Pan Q."/>
            <person name="Wang Y."/>
            <person name="Lv Z."/>
            <person name="Lu X."/>
            <person name="Zhang F."/>
            <person name="Jiang W."/>
            <person name="Ma Y."/>
            <person name="Chen M."/>
            <person name="Hao X."/>
            <person name="Li L."/>
            <person name="Tang Y."/>
            <person name="Lv G."/>
            <person name="Zhou Y."/>
            <person name="Sun X."/>
            <person name="Brodelius P.E."/>
            <person name="Rose J.K.C."/>
            <person name="Tang K."/>
        </authorList>
    </citation>
    <scope>NUCLEOTIDE SEQUENCE [LARGE SCALE GENOMIC DNA]</scope>
    <source>
        <strain evidence="3">cv. Huhao1</strain>
        <tissue evidence="2">Leaf</tissue>
    </source>
</reference>
<dbReference type="AlphaFoldDB" id="A0A2U1KT15"/>
<dbReference type="Proteomes" id="UP000245207">
    <property type="component" value="Unassembled WGS sequence"/>
</dbReference>
<dbReference type="EMBL" id="PKPP01014220">
    <property type="protein sequence ID" value="PWA39900.1"/>
    <property type="molecule type" value="Genomic_DNA"/>
</dbReference>
<dbReference type="PANTHER" id="PTHR36787">
    <property type="entry name" value="TRANSMEMBRANE PROTEIN"/>
    <property type="match status" value="1"/>
</dbReference>
<dbReference type="OrthoDB" id="21589at2759"/>
<organism evidence="2 3">
    <name type="scientific">Artemisia annua</name>
    <name type="common">Sweet wormwood</name>
    <dbReference type="NCBI Taxonomy" id="35608"/>
    <lineage>
        <taxon>Eukaryota</taxon>
        <taxon>Viridiplantae</taxon>
        <taxon>Streptophyta</taxon>
        <taxon>Embryophyta</taxon>
        <taxon>Tracheophyta</taxon>
        <taxon>Spermatophyta</taxon>
        <taxon>Magnoliopsida</taxon>
        <taxon>eudicotyledons</taxon>
        <taxon>Gunneridae</taxon>
        <taxon>Pentapetalae</taxon>
        <taxon>asterids</taxon>
        <taxon>campanulids</taxon>
        <taxon>Asterales</taxon>
        <taxon>Asteraceae</taxon>
        <taxon>Asteroideae</taxon>
        <taxon>Anthemideae</taxon>
        <taxon>Artemisiinae</taxon>
        <taxon>Artemisia</taxon>
    </lineage>
</organism>
<feature type="compositionally biased region" description="Polar residues" evidence="1">
    <location>
        <begin position="498"/>
        <end position="507"/>
    </location>
</feature>
<dbReference type="STRING" id="35608.A0A2U1KT15"/>
<feature type="compositionally biased region" description="Acidic residues" evidence="1">
    <location>
        <begin position="85"/>
        <end position="98"/>
    </location>
</feature>
<feature type="compositionally biased region" description="Basic and acidic residues" evidence="1">
    <location>
        <begin position="153"/>
        <end position="165"/>
    </location>
</feature>
<comment type="caution">
    <text evidence="2">The sequence shown here is derived from an EMBL/GenBank/DDBJ whole genome shotgun (WGS) entry which is preliminary data.</text>
</comment>
<name>A0A2U1KT15_ARTAN</name>
<protein>
    <submittedName>
        <fullName evidence="2">Uncharacterized protein</fullName>
    </submittedName>
</protein>
<keyword evidence="3" id="KW-1185">Reference proteome</keyword>
<evidence type="ECO:0000256" key="1">
    <source>
        <dbReference type="SAM" id="MobiDB-lite"/>
    </source>
</evidence>
<feature type="region of interest" description="Disordered" evidence="1">
    <location>
        <begin position="471"/>
        <end position="507"/>
    </location>
</feature>
<feature type="region of interest" description="Disordered" evidence="1">
    <location>
        <begin position="72"/>
        <end position="176"/>
    </location>
</feature>